<organism evidence="2 3">
    <name type="scientific">Goodea atripinnis</name>
    <dbReference type="NCBI Taxonomy" id="208336"/>
    <lineage>
        <taxon>Eukaryota</taxon>
        <taxon>Metazoa</taxon>
        <taxon>Chordata</taxon>
        <taxon>Craniata</taxon>
        <taxon>Vertebrata</taxon>
        <taxon>Euteleostomi</taxon>
        <taxon>Actinopterygii</taxon>
        <taxon>Neopterygii</taxon>
        <taxon>Teleostei</taxon>
        <taxon>Neoteleostei</taxon>
        <taxon>Acanthomorphata</taxon>
        <taxon>Ovalentaria</taxon>
        <taxon>Atherinomorphae</taxon>
        <taxon>Cyprinodontiformes</taxon>
        <taxon>Goodeidae</taxon>
        <taxon>Goodea</taxon>
    </lineage>
</organism>
<feature type="compositionally biased region" description="Basic residues" evidence="1">
    <location>
        <begin position="1"/>
        <end position="21"/>
    </location>
</feature>
<feature type="compositionally biased region" description="Gly residues" evidence="1">
    <location>
        <begin position="37"/>
        <end position="53"/>
    </location>
</feature>
<dbReference type="EMBL" id="JAHRIO010094503">
    <property type="protein sequence ID" value="MEQ2189870.1"/>
    <property type="molecule type" value="Genomic_DNA"/>
</dbReference>
<evidence type="ECO:0000313" key="2">
    <source>
        <dbReference type="EMBL" id="MEQ2189870.1"/>
    </source>
</evidence>
<comment type="caution">
    <text evidence="2">The sequence shown here is derived from an EMBL/GenBank/DDBJ whole genome shotgun (WGS) entry which is preliminary data.</text>
</comment>
<gene>
    <name evidence="2" type="ORF">GOODEAATRI_029867</name>
</gene>
<keyword evidence="3" id="KW-1185">Reference proteome</keyword>
<dbReference type="Proteomes" id="UP001476798">
    <property type="component" value="Unassembled WGS sequence"/>
</dbReference>
<sequence length="100" mass="11156">MVQGLHKRREMKRERGGKKKSQLGYRDGFRRVRQDGGQVGCGGGERLGGGGEGQSPKSLSFSIREIDERKEKIAKRKDLLPGFYGNSRQLSTSIVYNEGI</sequence>
<protein>
    <submittedName>
        <fullName evidence="2">Uncharacterized protein</fullName>
    </submittedName>
</protein>
<name>A0ABV0Q269_9TELE</name>
<accession>A0ABV0Q269</accession>
<evidence type="ECO:0000256" key="1">
    <source>
        <dbReference type="SAM" id="MobiDB-lite"/>
    </source>
</evidence>
<proteinExistence type="predicted"/>
<feature type="region of interest" description="Disordered" evidence="1">
    <location>
        <begin position="1"/>
        <end position="60"/>
    </location>
</feature>
<evidence type="ECO:0000313" key="3">
    <source>
        <dbReference type="Proteomes" id="UP001476798"/>
    </source>
</evidence>
<reference evidence="2 3" key="1">
    <citation type="submission" date="2021-06" db="EMBL/GenBank/DDBJ databases">
        <authorList>
            <person name="Palmer J.M."/>
        </authorList>
    </citation>
    <scope>NUCLEOTIDE SEQUENCE [LARGE SCALE GENOMIC DNA]</scope>
    <source>
        <strain evidence="2 3">GA_2019</strain>
        <tissue evidence="2">Muscle</tissue>
    </source>
</reference>